<reference evidence="16 17" key="1">
    <citation type="submission" date="2019-12" db="EMBL/GenBank/DDBJ databases">
        <title>Corynebacterium sp. nov., isolated from feces of the Anser Albifrons in China.</title>
        <authorList>
            <person name="Liu Q."/>
        </authorList>
    </citation>
    <scope>NUCLEOTIDE SEQUENCE [LARGE SCALE GENOMIC DNA]</scope>
    <source>
        <strain evidence="16 17">4H37-19</strain>
    </source>
</reference>
<evidence type="ECO:0000256" key="6">
    <source>
        <dbReference type="ARBA" id="ARBA00022692"/>
    </source>
</evidence>
<evidence type="ECO:0000256" key="5">
    <source>
        <dbReference type="ARBA" id="ARBA00022547"/>
    </source>
</evidence>
<keyword evidence="3 14" id="KW-0813">Transport</keyword>
<evidence type="ECO:0000256" key="15">
    <source>
        <dbReference type="RuleBase" id="RU003848"/>
    </source>
</evidence>
<organism evidence="16 17">
    <name type="scientific">Corynebacterium poyangense</name>
    <dbReference type="NCBI Taxonomy" id="2684405"/>
    <lineage>
        <taxon>Bacteria</taxon>
        <taxon>Bacillati</taxon>
        <taxon>Actinomycetota</taxon>
        <taxon>Actinomycetes</taxon>
        <taxon>Mycobacteriales</taxon>
        <taxon>Corynebacteriaceae</taxon>
        <taxon>Corynebacterium</taxon>
    </lineage>
</organism>
<evidence type="ECO:0000256" key="4">
    <source>
        <dbReference type="ARBA" id="ARBA00022475"/>
    </source>
</evidence>
<evidence type="ECO:0000256" key="10">
    <source>
        <dbReference type="ARBA" id="ARBA00023136"/>
    </source>
</evidence>
<keyword evidence="9 14" id="KW-0406">Ion transport</keyword>
<keyword evidence="6 14" id="KW-0812">Transmembrane</keyword>
<keyword evidence="8 14" id="KW-1133">Transmembrane helix</keyword>
<dbReference type="SUPFAM" id="SSF81573">
    <property type="entry name" value="F1F0 ATP synthase subunit B, membrane domain"/>
    <property type="match status" value="1"/>
</dbReference>
<evidence type="ECO:0000256" key="3">
    <source>
        <dbReference type="ARBA" id="ARBA00022448"/>
    </source>
</evidence>
<dbReference type="Proteomes" id="UP000516320">
    <property type="component" value="Chromosome"/>
</dbReference>
<dbReference type="RefSeq" id="WP_187975514.1">
    <property type="nucleotide sequence ID" value="NZ_CP046884.1"/>
</dbReference>
<keyword evidence="7 14" id="KW-0375">Hydrogen ion transport</keyword>
<evidence type="ECO:0000256" key="2">
    <source>
        <dbReference type="ARBA" id="ARBA00005513"/>
    </source>
</evidence>
<dbReference type="AlphaFoldDB" id="A0A7H0SNC9"/>
<evidence type="ECO:0000313" key="17">
    <source>
        <dbReference type="Proteomes" id="UP000516320"/>
    </source>
</evidence>
<dbReference type="GO" id="GO:0046961">
    <property type="term" value="F:proton-transporting ATPase activity, rotational mechanism"/>
    <property type="evidence" value="ECO:0007669"/>
    <property type="project" value="TreeGrafter"/>
</dbReference>
<keyword evidence="11 14" id="KW-0066">ATP synthesis</keyword>
<comment type="function">
    <text evidence="12 14">F(1)F(0) ATP synthase produces ATP from ADP in the presence of a proton or sodium gradient. F-type ATPases consist of two structural domains, F(1) containing the extramembraneous catalytic core and F(0) containing the membrane proton channel, linked together by a central stalk and a peripheral stalk. During catalysis, ATP synthesis in the catalytic domain of F(1) is coupled via a rotary mechanism of the central stalk subunits to proton translocation.</text>
</comment>
<evidence type="ECO:0000256" key="8">
    <source>
        <dbReference type="ARBA" id="ARBA00022989"/>
    </source>
</evidence>
<dbReference type="NCBIfam" id="TIGR01144">
    <property type="entry name" value="ATP_synt_b"/>
    <property type="match status" value="1"/>
</dbReference>
<keyword evidence="10 14" id="KW-0472">Membrane</keyword>
<dbReference type="CDD" id="cd06503">
    <property type="entry name" value="ATP-synt_Fo_b"/>
    <property type="match status" value="1"/>
</dbReference>
<dbReference type="GO" id="GO:0005886">
    <property type="term" value="C:plasma membrane"/>
    <property type="evidence" value="ECO:0007669"/>
    <property type="project" value="UniProtKB-SubCell"/>
</dbReference>
<evidence type="ECO:0000256" key="11">
    <source>
        <dbReference type="ARBA" id="ARBA00023310"/>
    </source>
</evidence>
<accession>A0A7H0SNC9</accession>
<comment type="function">
    <text evidence="14">Component of the F(0) channel, it forms part of the peripheral stalk, linking F(1) to F(0).</text>
</comment>
<keyword evidence="17" id="KW-1185">Reference proteome</keyword>
<dbReference type="InterPro" id="IPR028987">
    <property type="entry name" value="ATP_synth_B-like_membr_sf"/>
</dbReference>
<comment type="subcellular location">
    <subcellularLocation>
        <location evidence="1 14">Cell membrane</location>
        <topology evidence="1 14">Single-pass membrane protein</topology>
    </subcellularLocation>
</comment>
<dbReference type="EMBL" id="CP046884">
    <property type="protein sequence ID" value="QNQ90054.1"/>
    <property type="molecule type" value="Genomic_DNA"/>
</dbReference>
<evidence type="ECO:0000256" key="1">
    <source>
        <dbReference type="ARBA" id="ARBA00004162"/>
    </source>
</evidence>
<name>A0A7H0SNC9_9CORY</name>
<gene>
    <name evidence="14" type="primary">atpF</name>
    <name evidence="16" type="ORF">GP475_04905</name>
</gene>
<dbReference type="HAMAP" id="MF_01398">
    <property type="entry name" value="ATP_synth_b_bprime"/>
    <property type="match status" value="1"/>
</dbReference>
<proteinExistence type="inferred from homology"/>
<dbReference type="Pfam" id="PF00430">
    <property type="entry name" value="ATP-synt_B"/>
    <property type="match status" value="1"/>
</dbReference>
<comment type="subunit">
    <text evidence="13 14">F-type ATPases have 2 components, F(1) - the catalytic core - and F(0) - the membrane proton channel. F(1) has five subunits: alpha(3), beta(3), gamma(1), delta(1), epsilon(1). F(0) has three main subunits: a(1), b(2) and c(10-14). The alpha and beta chains form an alternating ring which encloses part of the gamma chain. F(1) is attached to F(0) by a central stalk formed by the gamma and epsilon chains, while a peripheral stalk is formed by the delta and b chains.</text>
</comment>
<dbReference type="PANTHER" id="PTHR33445">
    <property type="entry name" value="ATP SYNTHASE SUBUNIT B', CHLOROPLASTIC"/>
    <property type="match status" value="1"/>
</dbReference>
<dbReference type="GO" id="GO:0045259">
    <property type="term" value="C:proton-transporting ATP synthase complex"/>
    <property type="evidence" value="ECO:0007669"/>
    <property type="project" value="UniProtKB-KW"/>
</dbReference>
<protein>
    <recommendedName>
        <fullName evidence="14">ATP synthase subunit b</fullName>
    </recommendedName>
    <alternativeName>
        <fullName evidence="14">ATP synthase F(0) sector subunit b</fullName>
    </alternativeName>
    <alternativeName>
        <fullName evidence="14">ATPase subunit I</fullName>
    </alternativeName>
    <alternativeName>
        <fullName evidence="14">F-type ATPase subunit b</fullName>
        <shortName evidence="14">F-ATPase subunit b</shortName>
    </alternativeName>
</protein>
<evidence type="ECO:0000256" key="12">
    <source>
        <dbReference type="ARBA" id="ARBA00025198"/>
    </source>
</evidence>
<dbReference type="NCBIfam" id="NF004412">
    <property type="entry name" value="PRK05759.1-3"/>
    <property type="match status" value="1"/>
</dbReference>
<keyword evidence="4 14" id="KW-1003">Cell membrane</keyword>
<dbReference type="Gene3D" id="1.20.5.620">
    <property type="entry name" value="F1F0 ATP synthase subunit B, membrane domain"/>
    <property type="match status" value="1"/>
</dbReference>
<evidence type="ECO:0000313" key="16">
    <source>
        <dbReference type="EMBL" id="QNQ90054.1"/>
    </source>
</evidence>
<dbReference type="InterPro" id="IPR005864">
    <property type="entry name" value="ATP_synth_F0_bsu_bac"/>
</dbReference>
<evidence type="ECO:0000256" key="13">
    <source>
        <dbReference type="ARBA" id="ARBA00025830"/>
    </source>
</evidence>
<keyword evidence="5 14" id="KW-0138">CF(0)</keyword>
<comment type="similarity">
    <text evidence="2 14 15">Belongs to the ATPase B chain family.</text>
</comment>
<dbReference type="InterPro" id="IPR002146">
    <property type="entry name" value="ATP_synth_b/b'su_bac/chlpt"/>
</dbReference>
<dbReference type="PANTHER" id="PTHR33445:SF1">
    <property type="entry name" value="ATP SYNTHASE SUBUNIT B"/>
    <property type="match status" value="1"/>
</dbReference>
<dbReference type="InterPro" id="IPR050059">
    <property type="entry name" value="ATP_synthase_B_chain"/>
</dbReference>
<evidence type="ECO:0000256" key="7">
    <source>
        <dbReference type="ARBA" id="ARBA00022781"/>
    </source>
</evidence>
<evidence type="ECO:0000256" key="9">
    <source>
        <dbReference type="ARBA" id="ARBA00023065"/>
    </source>
</evidence>
<evidence type="ECO:0000256" key="14">
    <source>
        <dbReference type="HAMAP-Rule" id="MF_01398"/>
    </source>
</evidence>
<sequence>MTNVIYLLAEAGEHAEQPLQQGNNILVPKAYDVFWSLIPLIVILALFVIFVIPKFKEVLNERQDRIKGGIQRAEAAQAEAKSALEKYNAQLAEARAEAAEIREQARERGKQIEADMKAEATAESKRIIESGEKHLAAQREQVVAELRREMGQHSITLAERLLGGELSDSTKRSGTIDNFLSELDSVAPAGK</sequence>
<dbReference type="KEGG" id="cpoy:GP475_04905"/>
<dbReference type="GO" id="GO:0046933">
    <property type="term" value="F:proton-transporting ATP synthase activity, rotational mechanism"/>
    <property type="evidence" value="ECO:0007669"/>
    <property type="project" value="UniProtKB-UniRule"/>
</dbReference>
<feature type="transmembrane region" description="Helical" evidence="14">
    <location>
        <begin position="33"/>
        <end position="52"/>
    </location>
</feature>